<dbReference type="PRINTS" id="PR00039">
    <property type="entry name" value="HTHLYSR"/>
</dbReference>
<dbReference type="InterPro" id="IPR000847">
    <property type="entry name" value="LysR_HTH_N"/>
</dbReference>
<dbReference type="SUPFAM" id="SSF53850">
    <property type="entry name" value="Periplasmic binding protein-like II"/>
    <property type="match status" value="1"/>
</dbReference>
<dbReference type="Gene3D" id="3.40.190.290">
    <property type="match status" value="1"/>
</dbReference>
<evidence type="ECO:0000256" key="3">
    <source>
        <dbReference type="ARBA" id="ARBA00023125"/>
    </source>
</evidence>
<dbReference type="Gene3D" id="1.10.10.10">
    <property type="entry name" value="Winged helix-like DNA-binding domain superfamily/Winged helix DNA-binding domain"/>
    <property type="match status" value="1"/>
</dbReference>
<feature type="domain" description="HTH lysR-type" evidence="5">
    <location>
        <begin position="1"/>
        <end position="58"/>
    </location>
</feature>
<dbReference type="PROSITE" id="PS50931">
    <property type="entry name" value="HTH_LYSR"/>
    <property type="match status" value="1"/>
</dbReference>
<dbReference type="PANTHER" id="PTHR30419:SF8">
    <property type="entry name" value="NITROGEN ASSIMILATION TRANSCRIPTIONAL ACTIVATOR-RELATED"/>
    <property type="match status" value="1"/>
</dbReference>
<accession>A0ABU1D7C0</accession>
<keyword evidence="7" id="KW-1185">Reference proteome</keyword>
<dbReference type="EMBL" id="JAUZQE010000022">
    <property type="protein sequence ID" value="MDR4126346.1"/>
    <property type="molecule type" value="Genomic_DNA"/>
</dbReference>
<name>A0ABU1D7C0_9BURK</name>
<evidence type="ECO:0000256" key="2">
    <source>
        <dbReference type="ARBA" id="ARBA00023015"/>
    </source>
</evidence>
<evidence type="ECO:0000256" key="4">
    <source>
        <dbReference type="ARBA" id="ARBA00023163"/>
    </source>
</evidence>
<sequence length="300" mass="33725">MDIRSLRYFTETVRLGSFTEAGRALGVSQSTISKMLRQLEDELGEPLLLRDARQLTLTDVGHVVYERGREILLAMQRLEDEVRETQSVARGALALGMPPMINMLFTEALKEFRETHPRIVLRLDEHTGQEVERRVAAGELAAGMSVLPIDPQPDVEVVQVASHRVWAIGASGLLERSNDAVALRTVARMPLVLLNDDFALTRLLRRTFARYDIEADIAAQSGQWDWTVAMARAGMGVALLPEPFVQRIQADGLILRPVTQPDIQWQIGLLWNARRSSHALRAWLEICRKRLGGTWPPLPE</sequence>
<evidence type="ECO:0000313" key="6">
    <source>
        <dbReference type="EMBL" id="MDR4126346.1"/>
    </source>
</evidence>
<dbReference type="PANTHER" id="PTHR30419">
    <property type="entry name" value="HTH-TYPE TRANSCRIPTIONAL REGULATOR YBHD"/>
    <property type="match status" value="1"/>
</dbReference>
<keyword evidence="2" id="KW-0805">Transcription regulation</keyword>
<comment type="caution">
    <text evidence="6">The sequence shown here is derived from an EMBL/GenBank/DDBJ whole genome shotgun (WGS) entry which is preliminary data.</text>
</comment>
<dbReference type="InterPro" id="IPR036390">
    <property type="entry name" value="WH_DNA-bd_sf"/>
</dbReference>
<reference evidence="6 7" key="1">
    <citation type="submission" date="2023-08" db="EMBL/GenBank/DDBJ databases">
        <title>Alcaligenaceae gen. nov., a novel taxon isolated from the sludge of Yixing Pesticide Factory.</title>
        <authorList>
            <person name="Ruan L."/>
        </authorList>
    </citation>
    <scope>NUCLEOTIDE SEQUENCE [LARGE SCALE GENOMIC DNA]</scope>
    <source>
        <strain evidence="6 7">LG-2</strain>
    </source>
</reference>
<comment type="similarity">
    <text evidence="1">Belongs to the LysR transcriptional regulatory family.</text>
</comment>
<evidence type="ECO:0000256" key="1">
    <source>
        <dbReference type="ARBA" id="ARBA00009437"/>
    </source>
</evidence>
<dbReference type="Proteomes" id="UP001232156">
    <property type="component" value="Unassembled WGS sequence"/>
</dbReference>
<organism evidence="6 7">
    <name type="scientific">Yanghanlia caeni</name>
    <dbReference type="NCBI Taxonomy" id="3064283"/>
    <lineage>
        <taxon>Bacteria</taxon>
        <taxon>Pseudomonadati</taxon>
        <taxon>Pseudomonadota</taxon>
        <taxon>Betaproteobacteria</taxon>
        <taxon>Burkholderiales</taxon>
        <taxon>Alcaligenaceae</taxon>
        <taxon>Yanghanlia</taxon>
    </lineage>
</organism>
<evidence type="ECO:0000313" key="7">
    <source>
        <dbReference type="Proteomes" id="UP001232156"/>
    </source>
</evidence>
<gene>
    <name evidence="6" type="ORF">Q8947_10175</name>
</gene>
<proteinExistence type="inferred from homology"/>
<keyword evidence="4" id="KW-0804">Transcription</keyword>
<protein>
    <submittedName>
        <fullName evidence="6">LysR family transcriptional regulator</fullName>
    </submittedName>
</protein>
<dbReference type="InterPro" id="IPR005119">
    <property type="entry name" value="LysR_subst-bd"/>
</dbReference>
<evidence type="ECO:0000259" key="5">
    <source>
        <dbReference type="PROSITE" id="PS50931"/>
    </source>
</evidence>
<dbReference type="InterPro" id="IPR036388">
    <property type="entry name" value="WH-like_DNA-bd_sf"/>
</dbReference>
<dbReference type="RefSeq" id="WP_347287187.1">
    <property type="nucleotide sequence ID" value="NZ_JAUZQE010000022.1"/>
</dbReference>
<dbReference type="Pfam" id="PF03466">
    <property type="entry name" value="LysR_substrate"/>
    <property type="match status" value="1"/>
</dbReference>
<keyword evidence="3" id="KW-0238">DNA-binding</keyword>
<dbReference type="InterPro" id="IPR050950">
    <property type="entry name" value="HTH-type_LysR_regulators"/>
</dbReference>
<dbReference type="Pfam" id="PF00126">
    <property type="entry name" value="HTH_1"/>
    <property type="match status" value="1"/>
</dbReference>
<dbReference type="SUPFAM" id="SSF46785">
    <property type="entry name" value="Winged helix' DNA-binding domain"/>
    <property type="match status" value="1"/>
</dbReference>